<geneLocation type="plasmid" evidence="7">
    <name>plasmindB</name>
</geneLocation>
<dbReference type="AlphaFoldDB" id="A0AAU7U3H3"/>
<feature type="transmembrane region" description="Helical" evidence="6">
    <location>
        <begin position="6"/>
        <end position="28"/>
    </location>
</feature>
<comment type="subcellular location">
    <subcellularLocation>
        <location evidence="1">Membrane</location>
        <topology evidence="1">Single-pass membrane protein</topology>
    </subcellularLocation>
</comment>
<name>A0AAU7U3H3_9GAMM</name>
<dbReference type="SUPFAM" id="SSF54523">
    <property type="entry name" value="Pili subunits"/>
    <property type="match status" value="1"/>
</dbReference>
<sequence>MNLNHHGFSLIEVMLVLVLLSLIAQLIVSTLPESRNRLPLDEIERSARMAWEQSQIEGRIWRMQLNEDSWKLSNLSGGESGESGPFPGTVWVPVRGGQAQGRVRDGKLQISRRTADAWPASLLFMPDGEMTQADIIYRPETGEAVHLKLNATQFSGLRH</sequence>
<dbReference type="GO" id="GO:0016020">
    <property type="term" value="C:membrane"/>
    <property type="evidence" value="ECO:0007669"/>
    <property type="project" value="UniProtKB-SubCell"/>
</dbReference>
<dbReference type="GO" id="GO:0015627">
    <property type="term" value="C:type II protein secretion system complex"/>
    <property type="evidence" value="ECO:0007669"/>
    <property type="project" value="InterPro"/>
</dbReference>
<evidence type="ECO:0000256" key="4">
    <source>
        <dbReference type="ARBA" id="ARBA00022989"/>
    </source>
</evidence>
<evidence type="ECO:0000256" key="5">
    <source>
        <dbReference type="ARBA" id="ARBA00023136"/>
    </source>
</evidence>
<reference evidence="7" key="1">
    <citation type="submission" date="2024-06" db="EMBL/GenBank/DDBJ databases">
        <title>Multiomics insights into the TNT degradation mechanism by Pantoea sp. BJ2 isolated from an ammunition destruction site.</title>
        <authorList>
            <person name="Luo J."/>
        </authorList>
    </citation>
    <scope>NUCLEOTIDE SEQUENCE</scope>
    <source>
        <strain evidence="7">BJ2</strain>
        <plasmid evidence="7">plasmindB</plasmid>
    </source>
</reference>
<proteinExistence type="predicted"/>
<evidence type="ECO:0000256" key="2">
    <source>
        <dbReference type="ARBA" id="ARBA00022481"/>
    </source>
</evidence>
<dbReference type="NCBIfam" id="TIGR02532">
    <property type="entry name" value="IV_pilin_GFxxxE"/>
    <property type="match status" value="1"/>
</dbReference>
<keyword evidence="7" id="KW-0614">Plasmid</keyword>
<organism evidence="7">
    <name type="scientific">Pantoea sp. BJ2</name>
    <dbReference type="NCBI Taxonomy" id="3141322"/>
    <lineage>
        <taxon>Bacteria</taxon>
        <taxon>Pseudomonadati</taxon>
        <taxon>Pseudomonadota</taxon>
        <taxon>Gammaproteobacteria</taxon>
        <taxon>Enterobacterales</taxon>
        <taxon>Erwiniaceae</taxon>
        <taxon>Pantoea</taxon>
    </lineage>
</organism>
<keyword evidence="5 6" id="KW-0472">Membrane</keyword>
<keyword evidence="3 6" id="KW-0812">Transmembrane</keyword>
<evidence type="ECO:0000313" key="7">
    <source>
        <dbReference type="EMBL" id="XBV47505.1"/>
    </source>
</evidence>
<dbReference type="PRINTS" id="PR00885">
    <property type="entry name" value="BCTERIALGSPH"/>
</dbReference>
<dbReference type="InterPro" id="IPR012902">
    <property type="entry name" value="N_methyl_site"/>
</dbReference>
<evidence type="ECO:0000256" key="1">
    <source>
        <dbReference type="ARBA" id="ARBA00004167"/>
    </source>
</evidence>
<keyword evidence="4 6" id="KW-1133">Transmembrane helix</keyword>
<protein>
    <submittedName>
        <fullName evidence="7">Prepilin-type N-terminal cleavage/methylation domain-containing protein</fullName>
    </submittedName>
</protein>
<dbReference type="EMBL" id="CP158294">
    <property type="protein sequence ID" value="XBV47505.1"/>
    <property type="molecule type" value="Genomic_DNA"/>
</dbReference>
<evidence type="ECO:0000256" key="3">
    <source>
        <dbReference type="ARBA" id="ARBA00022692"/>
    </source>
</evidence>
<gene>
    <name evidence="7" type="ORF">AAF463_24595</name>
</gene>
<dbReference type="Pfam" id="PF07963">
    <property type="entry name" value="N_methyl"/>
    <property type="match status" value="1"/>
</dbReference>
<dbReference type="GO" id="GO:0015628">
    <property type="term" value="P:protein secretion by the type II secretion system"/>
    <property type="evidence" value="ECO:0007669"/>
    <property type="project" value="InterPro"/>
</dbReference>
<accession>A0AAU7U3H3</accession>
<dbReference type="InterPro" id="IPR045584">
    <property type="entry name" value="Pilin-like"/>
</dbReference>
<evidence type="ECO:0000256" key="6">
    <source>
        <dbReference type="SAM" id="Phobius"/>
    </source>
</evidence>
<dbReference type="Gene3D" id="3.55.40.10">
    <property type="entry name" value="minor pseudopilin epsh domain"/>
    <property type="match status" value="1"/>
</dbReference>
<dbReference type="RefSeq" id="WP_350262543.1">
    <property type="nucleotide sequence ID" value="NZ_CP158294.1"/>
</dbReference>
<dbReference type="InterPro" id="IPR002416">
    <property type="entry name" value="T2SS_protein-GspH"/>
</dbReference>
<keyword evidence="2" id="KW-0488">Methylation</keyword>